<dbReference type="RefSeq" id="WP_190919080.1">
    <property type="nucleotide sequence ID" value="NZ_JACXIZ010000025.1"/>
</dbReference>
<name>A0A927GSH0_9BACL</name>
<dbReference type="AlphaFoldDB" id="A0A927GSH0"/>
<evidence type="ECO:0000313" key="2">
    <source>
        <dbReference type="EMBL" id="MBD2846558.1"/>
    </source>
</evidence>
<evidence type="ECO:0000313" key="3">
    <source>
        <dbReference type="Proteomes" id="UP000621560"/>
    </source>
</evidence>
<accession>A0A927GSH0</accession>
<keyword evidence="3" id="KW-1185">Reference proteome</keyword>
<gene>
    <name evidence="2" type="ORF">IDH44_15265</name>
</gene>
<feature type="region of interest" description="Disordered" evidence="1">
    <location>
        <begin position="1"/>
        <end position="23"/>
    </location>
</feature>
<dbReference type="EMBL" id="JACXIZ010000025">
    <property type="protein sequence ID" value="MBD2846558.1"/>
    <property type="molecule type" value="Genomic_DNA"/>
</dbReference>
<organism evidence="2 3">
    <name type="scientific">Paenibacillus sabuli</name>
    <dbReference type="NCBI Taxonomy" id="2772509"/>
    <lineage>
        <taxon>Bacteria</taxon>
        <taxon>Bacillati</taxon>
        <taxon>Bacillota</taxon>
        <taxon>Bacilli</taxon>
        <taxon>Bacillales</taxon>
        <taxon>Paenibacillaceae</taxon>
        <taxon>Paenibacillus</taxon>
    </lineage>
</organism>
<comment type="caution">
    <text evidence="2">The sequence shown here is derived from an EMBL/GenBank/DDBJ whole genome shotgun (WGS) entry which is preliminary data.</text>
</comment>
<reference evidence="2" key="1">
    <citation type="submission" date="2020-09" db="EMBL/GenBank/DDBJ databases">
        <title>A novel bacterium of genus Paenibacillus, isolated from South China Sea.</title>
        <authorList>
            <person name="Huang H."/>
            <person name="Mo K."/>
            <person name="Hu Y."/>
        </authorList>
    </citation>
    <scope>NUCLEOTIDE SEQUENCE</scope>
    <source>
        <strain evidence="2">IB182496</strain>
    </source>
</reference>
<sequence length="96" mass="11446">MSFDDLLKDLQGQKTIQEDPSRPSLEKLFPASFMRKHSRFNSFREFQENGNFQADTLQDIEKISGELFDRHIDRETDFPNWKTMLESANREFERGK</sequence>
<dbReference type="Proteomes" id="UP000621560">
    <property type="component" value="Unassembled WGS sequence"/>
</dbReference>
<evidence type="ECO:0000256" key="1">
    <source>
        <dbReference type="SAM" id="MobiDB-lite"/>
    </source>
</evidence>
<protein>
    <submittedName>
        <fullName evidence="2">Uncharacterized protein</fullName>
    </submittedName>
</protein>
<proteinExistence type="predicted"/>